<evidence type="ECO:0008006" key="3">
    <source>
        <dbReference type="Google" id="ProtNLM"/>
    </source>
</evidence>
<dbReference type="Proteomes" id="UP000290261">
    <property type="component" value="Unassembled WGS sequence"/>
</dbReference>
<gene>
    <name evidence="1" type="ORF">DN53_07480</name>
</gene>
<protein>
    <recommendedName>
        <fullName evidence="3">SusD/RagB family nutrient-binding outer membrane lipoprotein</fullName>
    </recommendedName>
</protein>
<evidence type="ECO:0000313" key="1">
    <source>
        <dbReference type="EMBL" id="RYC52561.1"/>
    </source>
</evidence>
<dbReference type="InterPro" id="IPR041662">
    <property type="entry name" value="SusD-like_2"/>
</dbReference>
<keyword evidence="2" id="KW-1185">Reference proteome</keyword>
<sequence>MKNISTYIASVLFVGSLMVSCESTELDLTQDPNFLTPEQASPDFFLNSIQEDFARQIDGEATGDPNDNFTTGGNVTGDGFSILGSELTRLMPFGSRDYRGGYQDIDTDDEWDNAYRGILFDIRSMTPLAEEAGLSRHLGMAQFFEAYTLVTLVDFFGDVPYSEALQAPEIVNPNLDSGESVYAAALSLLDQAIVNFTNETASPPTTDYFYGGDFEMWVKAANTLKLKIYVQTRLVDASAAASFNAIITSGNYITDTSEDFDWNWPGTSASQPDTRHPNYGINYASAGAAHYISNWLANIMDTTDDPRLRYYFYRQTINVPGQSGFPANEELLTCSLQTAPAHYVTGGFTFCALPNGYWGRDHGDDEGGPPDGLLKTTFGVYPAGGRFDDDSFQAIAQAINPASFGAGGKGITPILDAYMVDFWRAEMALAANQPGVAATHFENALVKQIAKVQSYVANDGNADLSFEPTTGAINDFVLATITAFNDATGSEKWDVFGEQYMVSHYGNGIETYNFYRRTGYPSTMQPNREPEPGAYIRSMYYPNQAVTSNPNITQKSDQTVPVFWDTNPSSGFPFSN</sequence>
<dbReference type="Gene3D" id="1.25.40.390">
    <property type="match status" value="2"/>
</dbReference>
<dbReference type="Pfam" id="PF12741">
    <property type="entry name" value="SusD-like"/>
    <property type="match status" value="1"/>
</dbReference>
<accession>A0A444VP34</accession>
<dbReference type="RefSeq" id="WP_129653251.1">
    <property type="nucleotide sequence ID" value="NZ_ML142907.1"/>
</dbReference>
<dbReference type="AlphaFoldDB" id="A0A444VP34"/>
<dbReference type="PROSITE" id="PS51257">
    <property type="entry name" value="PROKAR_LIPOPROTEIN"/>
    <property type="match status" value="1"/>
</dbReference>
<comment type="caution">
    <text evidence="1">The sequence shown here is derived from an EMBL/GenBank/DDBJ whole genome shotgun (WGS) entry which is preliminary data.</text>
</comment>
<dbReference type="SUPFAM" id="SSF48452">
    <property type="entry name" value="TPR-like"/>
    <property type="match status" value="1"/>
</dbReference>
<name>A0A444VP34_9FLAO</name>
<dbReference type="EMBL" id="JJMP01000002">
    <property type="protein sequence ID" value="RYC52561.1"/>
    <property type="molecule type" value="Genomic_DNA"/>
</dbReference>
<evidence type="ECO:0000313" key="2">
    <source>
        <dbReference type="Proteomes" id="UP000290261"/>
    </source>
</evidence>
<reference evidence="1 2" key="1">
    <citation type="submission" date="2014-04" db="EMBL/GenBank/DDBJ databases">
        <title>Whole genome of Muricauda olearia.</title>
        <authorList>
            <person name="Zhang X.-H."/>
            <person name="Tang K."/>
        </authorList>
    </citation>
    <scope>NUCLEOTIDE SEQUENCE [LARGE SCALE GENOMIC DNA]</scope>
    <source>
        <strain evidence="1 2">Th120</strain>
    </source>
</reference>
<dbReference type="Pfam" id="PF12771">
    <property type="entry name" value="SusD-like_2"/>
    <property type="match status" value="1"/>
</dbReference>
<dbReference type="InterPro" id="IPR011990">
    <property type="entry name" value="TPR-like_helical_dom_sf"/>
</dbReference>
<organism evidence="1 2">
    <name type="scientific">Flagellimonas olearia</name>
    <dbReference type="NCBI Taxonomy" id="552546"/>
    <lineage>
        <taxon>Bacteria</taxon>
        <taxon>Pseudomonadati</taxon>
        <taxon>Bacteroidota</taxon>
        <taxon>Flavobacteriia</taxon>
        <taxon>Flavobacteriales</taxon>
        <taxon>Flavobacteriaceae</taxon>
        <taxon>Flagellimonas</taxon>
    </lineage>
</organism>
<dbReference type="InterPro" id="IPR024302">
    <property type="entry name" value="SusD-like"/>
</dbReference>
<proteinExistence type="predicted"/>